<gene>
    <name evidence="1" type="ORF">FA95DRAFT_129541</name>
</gene>
<dbReference type="EMBL" id="MU275954">
    <property type="protein sequence ID" value="KAI0045340.1"/>
    <property type="molecule type" value="Genomic_DNA"/>
</dbReference>
<reference evidence="1" key="1">
    <citation type="submission" date="2021-02" db="EMBL/GenBank/DDBJ databases">
        <authorList>
            <consortium name="DOE Joint Genome Institute"/>
            <person name="Ahrendt S."/>
            <person name="Looney B.P."/>
            <person name="Miyauchi S."/>
            <person name="Morin E."/>
            <person name="Drula E."/>
            <person name="Courty P.E."/>
            <person name="Chicoki N."/>
            <person name="Fauchery L."/>
            <person name="Kohler A."/>
            <person name="Kuo A."/>
            <person name="Labutti K."/>
            <person name="Pangilinan J."/>
            <person name="Lipzen A."/>
            <person name="Riley R."/>
            <person name="Andreopoulos W."/>
            <person name="He G."/>
            <person name="Johnson J."/>
            <person name="Barry K.W."/>
            <person name="Grigoriev I.V."/>
            <person name="Nagy L."/>
            <person name="Hibbett D."/>
            <person name="Henrissat B."/>
            <person name="Matheny P.B."/>
            <person name="Labbe J."/>
            <person name="Martin F."/>
        </authorList>
    </citation>
    <scope>NUCLEOTIDE SEQUENCE</scope>
    <source>
        <strain evidence="1">FP105234-sp</strain>
    </source>
</reference>
<proteinExistence type="predicted"/>
<accession>A0ACB8RN44</accession>
<evidence type="ECO:0000313" key="2">
    <source>
        <dbReference type="Proteomes" id="UP000814033"/>
    </source>
</evidence>
<organism evidence="1 2">
    <name type="scientific">Auriscalpium vulgare</name>
    <dbReference type="NCBI Taxonomy" id="40419"/>
    <lineage>
        <taxon>Eukaryota</taxon>
        <taxon>Fungi</taxon>
        <taxon>Dikarya</taxon>
        <taxon>Basidiomycota</taxon>
        <taxon>Agaricomycotina</taxon>
        <taxon>Agaricomycetes</taxon>
        <taxon>Russulales</taxon>
        <taxon>Auriscalpiaceae</taxon>
        <taxon>Auriscalpium</taxon>
    </lineage>
</organism>
<comment type="caution">
    <text evidence="1">The sequence shown here is derived from an EMBL/GenBank/DDBJ whole genome shotgun (WGS) entry which is preliminary data.</text>
</comment>
<sequence>MATTSSSSCTSTHSSEAFIASLDHEAIVQLALSTHDPHASANVTCTVLTPPEYGAYNVVYTLHFSDDTRWVMRIPFGEWTATRARSMRLNVVAQQHIQSHTSVPIPRIRAYDCSTANALGHPYTIADFVPGRRLVDVWYDAGWWTGARTKERFIRSVARHMVDLARLEFSQIGRLDCAEPDGTPFIGPFESSRALNSDLPGPDTELGPFTSTHAFLSAVLALRRRSDDLPALAALQLFVGALPDRAYDGPPFHFEHPDLDSQNLFVDEATGDVAGIIDWDGVAVVPREIGALTYPSWITVDWDPQMYSQYRESPNYDTEADLDGYRRVFLDEVGKAGTEEMAGVTRNSHVVSTLYLGLVADYSRPEIVNRLGKYVFGSSRVTSEVLEGLEHAAWFNQGPDAVAEVTEWDV</sequence>
<name>A0ACB8RN44_9AGAM</name>
<keyword evidence="2" id="KW-1185">Reference proteome</keyword>
<dbReference type="Proteomes" id="UP000814033">
    <property type="component" value="Unassembled WGS sequence"/>
</dbReference>
<protein>
    <submittedName>
        <fullName evidence="1">Kinase-like protein</fullName>
    </submittedName>
</protein>
<evidence type="ECO:0000313" key="1">
    <source>
        <dbReference type="EMBL" id="KAI0045340.1"/>
    </source>
</evidence>
<reference evidence="1" key="2">
    <citation type="journal article" date="2022" name="New Phytol.">
        <title>Evolutionary transition to the ectomycorrhizal habit in the genomes of a hyperdiverse lineage of mushroom-forming fungi.</title>
        <authorList>
            <person name="Looney B."/>
            <person name="Miyauchi S."/>
            <person name="Morin E."/>
            <person name="Drula E."/>
            <person name="Courty P.E."/>
            <person name="Kohler A."/>
            <person name="Kuo A."/>
            <person name="LaButti K."/>
            <person name="Pangilinan J."/>
            <person name="Lipzen A."/>
            <person name="Riley R."/>
            <person name="Andreopoulos W."/>
            <person name="He G."/>
            <person name="Johnson J."/>
            <person name="Nolan M."/>
            <person name="Tritt A."/>
            <person name="Barry K.W."/>
            <person name="Grigoriev I.V."/>
            <person name="Nagy L.G."/>
            <person name="Hibbett D."/>
            <person name="Henrissat B."/>
            <person name="Matheny P.B."/>
            <person name="Labbe J."/>
            <person name="Martin F.M."/>
        </authorList>
    </citation>
    <scope>NUCLEOTIDE SEQUENCE</scope>
    <source>
        <strain evidence="1">FP105234-sp</strain>
    </source>
</reference>